<evidence type="ECO:0000313" key="4">
    <source>
        <dbReference type="Proteomes" id="UP000463961"/>
    </source>
</evidence>
<dbReference type="InterPro" id="IPR036526">
    <property type="entry name" value="C-N_Hydrolase_sf"/>
</dbReference>
<sequence>MTELLRLAAVQMVSTPRVEDNLRAVERLVRGAVADGATLVVLPEFFPMIGATDAARLAIRETAQGGPLQDWLSGLAAALKIWLVGGSIPMAGADPMRALNSTLVFDPQGRQASRYDKMHLFGFKAGAEAYDESMSIEAGKEPVAFDTPFARIGLSICYDLRFPEYFRALGVVDILILPAAFTATTGEAHWEVLLRARAIENQCYVIASAQGGRHETGRKTWGHSMIVDPWGEVLSVLPSGEGWVCADFNRQRLETVRYRLPALKHRRIPA</sequence>
<accession>A0A679I2P0</accession>
<keyword evidence="4" id="KW-1185">Reference proteome</keyword>
<name>A0A679I2P0_9RHOO</name>
<protein>
    <submittedName>
        <fullName evidence="3">Hydrolase</fullName>
    </submittedName>
</protein>
<dbReference type="PROSITE" id="PS50263">
    <property type="entry name" value="CN_HYDROLASE"/>
    <property type="match status" value="1"/>
</dbReference>
<dbReference type="Pfam" id="PF00795">
    <property type="entry name" value="CN_hydrolase"/>
    <property type="match status" value="1"/>
</dbReference>
<dbReference type="PANTHER" id="PTHR23088:SF27">
    <property type="entry name" value="DEAMINATED GLUTATHIONE AMIDASE"/>
    <property type="match status" value="1"/>
</dbReference>
<dbReference type="SUPFAM" id="SSF56317">
    <property type="entry name" value="Carbon-nitrogen hydrolase"/>
    <property type="match status" value="1"/>
</dbReference>
<dbReference type="PROSITE" id="PS01227">
    <property type="entry name" value="UPF0012"/>
    <property type="match status" value="1"/>
</dbReference>
<evidence type="ECO:0000256" key="1">
    <source>
        <dbReference type="ARBA" id="ARBA00010613"/>
    </source>
</evidence>
<dbReference type="InterPro" id="IPR003010">
    <property type="entry name" value="C-N_Hydrolase"/>
</dbReference>
<reference evidence="4" key="1">
    <citation type="submission" date="2020-01" db="EMBL/GenBank/DDBJ databases">
        <title>Phosphoaccumulans saitamaens gen. nov., sp. nov., a polyphosphate accumulating bacterium isolated from surface river water.</title>
        <authorList>
            <person name="Watanabe K."/>
            <person name="Suda W."/>
        </authorList>
    </citation>
    <scope>NUCLEOTIDE SEQUENCE [LARGE SCALE GENOMIC DNA]</scope>
    <source>
        <strain evidence="4">ICHIAU1</strain>
    </source>
</reference>
<dbReference type="GO" id="GO:0016811">
    <property type="term" value="F:hydrolase activity, acting on carbon-nitrogen (but not peptide) bonds, in linear amides"/>
    <property type="evidence" value="ECO:0007669"/>
    <property type="project" value="InterPro"/>
</dbReference>
<evidence type="ECO:0000313" key="3">
    <source>
        <dbReference type="EMBL" id="BBU68703.1"/>
    </source>
</evidence>
<proteinExistence type="inferred from homology"/>
<dbReference type="RefSeq" id="WP_162050533.1">
    <property type="nucleotide sequence ID" value="NZ_AP019011.1"/>
</dbReference>
<organism evidence="3 4">
    <name type="scientific">Fluviibacter phosphoraccumulans</name>
    <dbReference type="NCBI Taxonomy" id="1751046"/>
    <lineage>
        <taxon>Bacteria</taxon>
        <taxon>Pseudomonadati</taxon>
        <taxon>Pseudomonadota</taxon>
        <taxon>Betaproteobacteria</taxon>
        <taxon>Rhodocyclales</taxon>
        <taxon>Fluviibacteraceae</taxon>
        <taxon>Fluviibacter</taxon>
    </lineage>
</organism>
<gene>
    <name evidence="3" type="ORF">ICHIAU1_09860</name>
</gene>
<dbReference type="CDD" id="cd07572">
    <property type="entry name" value="nit"/>
    <property type="match status" value="1"/>
</dbReference>
<dbReference type="EMBL" id="AP022345">
    <property type="protein sequence ID" value="BBU68703.1"/>
    <property type="molecule type" value="Genomic_DNA"/>
</dbReference>
<dbReference type="InterPro" id="IPR045254">
    <property type="entry name" value="Nit1/2_C-N_Hydrolase"/>
</dbReference>
<dbReference type="Proteomes" id="UP000463961">
    <property type="component" value="Chromosome"/>
</dbReference>
<evidence type="ECO:0000256" key="2">
    <source>
        <dbReference type="ARBA" id="ARBA00022801"/>
    </source>
</evidence>
<comment type="similarity">
    <text evidence="1">Belongs to the carbon-nitrogen hydrolase superfamily. NIT1/NIT2 family.</text>
</comment>
<dbReference type="InterPro" id="IPR001110">
    <property type="entry name" value="UPF0012_CS"/>
</dbReference>
<dbReference type="Gene3D" id="3.60.110.10">
    <property type="entry name" value="Carbon-nitrogen hydrolase"/>
    <property type="match status" value="1"/>
</dbReference>
<keyword evidence="2 3" id="KW-0378">Hydrolase</keyword>
<dbReference type="PANTHER" id="PTHR23088">
    <property type="entry name" value="NITRILASE-RELATED"/>
    <property type="match status" value="1"/>
</dbReference>
<dbReference type="OrthoDB" id="9811121at2"/>
<dbReference type="AlphaFoldDB" id="A0A679I2P0"/>